<dbReference type="InterPro" id="IPR050171">
    <property type="entry name" value="MFS_Transporters"/>
</dbReference>
<reference evidence="9" key="1">
    <citation type="submission" date="2022-01" db="EMBL/GenBank/DDBJ databases">
        <authorList>
            <person name="Criscuolo A."/>
        </authorList>
    </citation>
    <scope>NUCLEOTIDE SEQUENCE</scope>
    <source>
        <strain evidence="9">CIP111893</strain>
    </source>
</reference>
<keyword evidence="5 7" id="KW-1133">Transmembrane helix</keyword>
<sequence length="451" mass="48450">MGTIQNEPTNKQAPSAKLRDLHPNIKLRIGESFLSTLVGSMVFPFMAIYLSMHFGERMAGILLLFNVVGIFIGGGLGGFATDRLGRRSTMIIAEGARLFSIAVMGAANSQWWTSPEMTYATMLVINASAALSMPAIQSMIVDSSNGGNRTLVYSTIYWINNVALLIGSLGGGLLFREQLFTLCIGMSVASFISLGVLVFFIRESKPQADAVSSAEPLLGDGGAAIPKPSQSFLAKYRVVFTDWMFLAFVFASALALSLEYLSKNYTSVRLDKEFGTRLYELFGGVLMLDGIRMYGLLIAVNALVIVLASIFIVSLAKRISGEWLMAVGIFLCATGYGVLGVSNEIWLLIPFMCLAGCGQVMFATMKQTYLASIIPAHNRGPYMAISGMEFLVANVVGSTGLILGTWLPSWMMGGLFFGMGAVGIVLLILLFVRKSAANKKAAGVQQVGQTG</sequence>
<evidence type="ECO:0000256" key="5">
    <source>
        <dbReference type="ARBA" id="ARBA00022989"/>
    </source>
</evidence>
<feature type="transmembrane region" description="Helical" evidence="7">
    <location>
        <begin position="345"/>
        <end position="362"/>
    </location>
</feature>
<keyword evidence="6 7" id="KW-0472">Membrane</keyword>
<evidence type="ECO:0000256" key="7">
    <source>
        <dbReference type="SAM" id="Phobius"/>
    </source>
</evidence>
<dbReference type="InterPro" id="IPR020846">
    <property type="entry name" value="MFS_dom"/>
</dbReference>
<protein>
    <submittedName>
        <fullName evidence="9">Na(+), Li(+), K(+)/H(+) antiporter</fullName>
    </submittedName>
</protein>
<dbReference type="PANTHER" id="PTHR23517">
    <property type="entry name" value="RESISTANCE PROTEIN MDTM, PUTATIVE-RELATED-RELATED"/>
    <property type="match status" value="1"/>
</dbReference>
<feature type="transmembrane region" description="Helical" evidence="7">
    <location>
        <begin position="58"/>
        <end position="79"/>
    </location>
</feature>
<dbReference type="InterPro" id="IPR011701">
    <property type="entry name" value="MFS"/>
</dbReference>
<dbReference type="PANTHER" id="PTHR23517:SF3">
    <property type="entry name" value="INTEGRAL MEMBRANE TRANSPORT PROTEIN"/>
    <property type="match status" value="1"/>
</dbReference>
<accession>A0ABN8GGT0</accession>
<dbReference type="PROSITE" id="PS50850">
    <property type="entry name" value="MFS"/>
    <property type="match status" value="1"/>
</dbReference>
<organism evidence="9 10">
    <name type="scientific">Paenibacillus plantiphilus</name>
    <dbReference type="NCBI Taxonomy" id="2905650"/>
    <lineage>
        <taxon>Bacteria</taxon>
        <taxon>Bacillati</taxon>
        <taxon>Bacillota</taxon>
        <taxon>Bacilli</taxon>
        <taxon>Bacillales</taxon>
        <taxon>Paenibacillaceae</taxon>
        <taxon>Paenibacillus</taxon>
    </lineage>
</organism>
<dbReference type="InterPro" id="IPR036259">
    <property type="entry name" value="MFS_trans_sf"/>
</dbReference>
<dbReference type="Proteomes" id="UP000838686">
    <property type="component" value="Unassembled WGS sequence"/>
</dbReference>
<comment type="subcellular location">
    <subcellularLocation>
        <location evidence="1">Cell membrane</location>
        <topology evidence="1">Multi-pass membrane protein</topology>
    </subcellularLocation>
</comment>
<dbReference type="Pfam" id="PF07690">
    <property type="entry name" value="MFS_1"/>
    <property type="match status" value="2"/>
</dbReference>
<evidence type="ECO:0000313" key="10">
    <source>
        <dbReference type="Proteomes" id="UP000838686"/>
    </source>
</evidence>
<feature type="domain" description="Major facilitator superfamily (MFS) profile" evidence="8">
    <location>
        <begin position="245"/>
        <end position="451"/>
    </location>
</feature>
<feature type="transmembrane region" description="Helical" evidence="7">
    <location>
        <begin position="293"/>
        <end position="316"/>
    </location>
</feature>
<dbReference type="SUPFAM" id="SSF103473">
    <property type="entry name" value="MFS general substrate transporter"/>
    <property type="match status" value="1"/>
</dbReference>
<evidence type="ECO:0000256" key="1">
    <source>
        <dbReference type="ARBA" id="ARBA00004651"/>
    </source>
</evidence>
<feature type="transmembrane region" description="Helical" evidence="7">
    <location>
        <begin position="243"/>
        <end position="261"/>
    </location>
</feature>
<dbReference type="Gene3D" id="1.20.1250.20">
    <property type="entry name" value="MFS general substrate transporter like domains"/>
    <property type="match status" value="2"/>
</dbReference>
<keyword evidence="2" id="KW-0813">Transport</keyword>
<evidence type="ECO:0000256" key="2">
    <source>
        <dbReference type="ARBA" id="ARBA00022448"/>
    </source>
</evidence>
<feature type="transmembrane region" description="Helical" evidence="7">
    <location>
        <begin position="151"/>
        <end position="173"/>
    </location>
</feature>
<feature type="transmembrane region" description="Helical" evidence="7">
    <location>
        <begin position="382"/>
        <end position="404"/>
    </location>
</feature>
<dbReference type="RefSeq" id="WP_236340501.1">
    <property type="nucleotide sequence ID" value="NZ_CAKMMF010000008.1"/>
</dbReference>
<keyword evidence="3" id="KW-1003">Cell membrane</keyword>
<keyword evidence="4 7" id="KW-0812">Transmembrane</keyword>
<evidence type="ECO:0000256" key="4">
    <source>
        <dbReference type="ARBA" id="ARBA00022692"/>
    </source>
</evidence>
<evidence type="ECO:0000256" key="3">
    <source>
        <dbReference type="ARBA" id="ARBA00022475"/>
    </source>
</evidence>
<dbReference type="EMBL" id="CAKMMF010000008">
    <property type="protein sequence ID" value="CAH1202746.1"/>
    <property type="molecule type" value="Genomic_DNA"/>
</dbReference>
<name>A0ABN8GGT0_9BACL</name>
<feature type="transmembrane region" description="Helical" evidence="7">
    <location>
        <begin position="323"/>
        <end position="339"/>
    </location>
</feature>
<proteinExistence type="predicted"/>
<feature type="transmembrane region" description="Helical" evidence="7">
    <location>
        <begin position="179"/>
        <end position="201"/>
    </location>
</feature>
<comment type="caution">
    <text evidence="9">The sequence shown here is derived from an EMBL/GenBank/DDBJ whole genome shotgun (WGS) entry which is preliminary data.</text>
</comment>
<keyword evidence="10" id="KW-1185">Reference proteome</keyword>
<feature type="transmembrane region" description="Helical" evidence="7">
    <location>
        <begin position="410"/>
        <end position="432"/>
    </location>
</feature>
<evidence type="ECO:0000313" key="9">
    <source>
        <dbReference type="EMBL" id="CAH1202746.1"/>
    </source>
</evidence>
<gene>
    <name evidence="9" type="primary">mdrP</name>
    <name evidence="9" type="ORF">PAECIP111893_01913</name>
</gene>
<feature type="transmembrane region" description="Helical" evidence="7">
    <location>
        <begin position="33"/>
        <end position="52"/>
    </location>
</feature>
<evidence type="ECO:0000259" key="8">
    <source>
        <dbReference type="PROSITE" id="PS50850"/>
    </source>
</evidence>
<evidence type="ECO:0000256" key="6">
    <source>
        <dbReference type="ARBA" id="ARBA00023136"/>
    </source>
</evidence>